<accession>A0AAW1LEW4</accession>
<feature type="compositionally biased region" description="Low complexity" evidence="1">
    <location>
        <begin position="273"/>
        <end position="286"/>
    </location>
</feature>
<feature type="region of interest" description="Disordered" evidence="1">
    <location>
        <begin position="261"/>
        <end position="301"/>
    </location>
</feature>
<sequence length="350" mass="38529">MTGNDTTPPTKLHPVYSVSNIQHKVRVLDGIKVPYSSWVKLFKLHARGYKVIHHIDGTPAPAKTAATYADWCEIDAHVLQWIYGTLSDDLLSRVLEEESTAYEAWERVKGIFTNNKGSRAAALENEFSNLKLAAMPSLESYCQRLKELAGQLKDVDVTVMLELEQHRQAVRDEPAAALVAPPSPGPEAADEPSLPPRSKYSGRNQKGNGRNNGRSNNRGSQKSQPNSSHSNWTRVQWTPPPWSAPWPMPPCPYPTQAGWSAPWQPWANPQTNRGASSSRSSWKPPSGGSGTTAQAYVADTETPLPTDLIQAFNAISFNPSDGQWYMDTGASSHLTADAGPQDWEDDSEEQ</sequence>
<reference evidence="2" key="1">
    <citation type="submission" date="2024-03" db="EMBL/GenBank/DDBJ databases">
        <title>WGS assembly of Saponaria officinalis var. Norfolk2.</title>
        <authorList>
            <person name="Jenkins J."/>
            <person name="Shu S."/>
            <person name="Grimwood J."/>
            <person name="Barry K."/>
            <person name="Goodstein D."/>
            <person name="Schmutz J."/>
            <person name="Leebens-Mack J."/>
            <person name="Osbourn A."/>
        </authorList>
    </citation>
    <scope>NUCLEOTIDE SEQUENCE [LARGE SCALE GENOMIC DNA]</scope>
    <source>
        <strain evidence="2">JIC</strain>
    </source>
</reference>
<evidence type="ECO:0008006" key="4">
    <source>
        <dbReference type="Google" id="ProtNLM"/>
    </source>
</evidence>
<proteinExistence type="predicted"/>
<name>A0AAW1LEW4_SAPOF</name>
<evidence type="ECO:0000256" key="1">
    <source>
        <dbReference type="SAM" id="MobiDB-lite"/>
    </source>
</evidence>
<feature type="region of interest" description="Disordered" evidence="1">
    <location>
        <begin position="172"/>
        <end position="238"/>
    </location>
</feature>
<dbReference type="Pfam" id="PF14223">
    <property type="entry name" value="Retrotran_gag_2"/>
    <property type="match status" value="1"/>
</dbReference>
<feature type="compositionally biased region" description="Low complexity" evidence="1">
    <location>
        <begin position="201"/>
        <end position="223"/>
    </location>
</feature>
<feature type="compositionally biased region" description="Polar residues" evidence="1">
    <location>
        <begin position="224"/>
        <end position="236"/>
    </location>
</feature>
<dbReference type="AlphaFoldDB" id="A0AAW1LEW4"/>
<dbReference type="EMBL" id="JBDFQZ010000004">
    <property type="protein sequence ID" value="KAK9733119.1"/>
    <property type="molecule type" value="Genomic_DNA"/>
</dbReference>
<gene>
    <name evidence="2" type="ORF">RND81_04G044800</name>
</gene>
<dbReference type="Proteomes" id="UP001443914">
    <property type="component" value="Unassembled WGS sequence"/>
</dbReference>
<feature type="region of interest" description="Disordered" evidence="1">
    <location>
        <begin position="326"/>
        <end position="350"/>
    </location>
</feature>
<comment type="caution">
    <text evidence="2">The sequence shown here is derived from an EMBL/GenBank/DDBJ whole genome shotgun (WGS) entry which is preliminary data.</text>
</comment>
<dbReference type="PANTHER" id="PTHR47481">
    <property type="match status" value="1"/>
</dbReference>
<evidence type="ECO:0000313" key="2">
    <source>
        <dbReference type="EMBL" id="KAK9733119.1"/>
    </source>
</evidence>
<keyword evidence="3" id="KW-1185">Reference proteome</keyword>
<organism evidence="2 3">
    <name type="scientific">Saponaria officinalis</name>
    <name type="common">Common soapwort</name>
    <name type="synonym">Lychnis saponaria</name>
    <dbReference type="NCBI Taxonomy" id="3572"/>
    <lineage>
        <taxon>Eukaryota</taxon>
        <taxon>Viridiplantae</taxon>
        <taxon>Streptophyta</taxon>
        <taxon>Embryophyta</taxon>
        <taxon>Tracheophyta</taxon>
        <taxon>Spermatophyta</taxon>
        <taxon>Magnoliopsida</taxon>
        <taxon>eudicotyledons</taxon>
        <taxon>Gunneridae</taxon>
        <taxon>Pentapetalae</taxon>
        <taxon>Caryophyllales</taxon>
        <taxon>Caryophyllaceae</taxon>
        <taxon>Caryophylleae</taxon>
        <taxon>Saponaria</taxon>
    </lineage>
</organism>
<protein>
    <recommendedName>
        <fullName evidence="4">Retrotransposon gag domain-containing protein</fullName>
    </recommendedName>
</protein>
<dbReference type="PANTHER" id="PTHR47481:SF40">
    <property type="entry name" value="RETROTRANSPOSON GAG DOMAIN-CONTAINING PROTEIN"/>
    <property type="match status" value="1"/>
</dbReference>
<evidence type="ECO:0000313" key="3">
    <source>
        <dbReference type="Proteomes" id="UP001443914"/>
    </source>
</evidence>